<evidence type="ECO:0000313" key="3">
    <source>
        <dbReference type="Proteomes" id="UP000182888"/>
    </source>
</evidence>
<name>A0A0K2VTD8_MESPL</name>
<reference evidence="3" key="1">
    <citation type="submission" date="2014-08" db="EMBL/GenBank/DDBJ databases">
        <authorList>
            <person name="Edwards T."/>
        </authorList>
    </citation>
    <scope>NUCLEOTIDE SEQUENCE [LARGE SCALE GENOMIC DNA]</scope>
</reference>
<evidence type="ECO:0000256" key="1">
    <source>
        <dbReference type="SAM" id="MobiDB-lite"/>
    </source>
</evidence>
<dbReference type="Proteomes" id="UP000182888">
    <property type="component" value="Unassembled WGS sequence"/>
</dbReference>
<organism evidence="2 3">
    <name type="scientific">Mesorhizobium plurifarium</name>
    <dbReference type="NCBI Taxonomy" id="69974"/>
    <lineage>
        <taxon>Bacteria</taxon>
        <taxon>Pseudomonadati</taxon>
        <taxon>Pseudomonadota</taxon>
        <taxon>Alphaproteobacteria</taxon>
        <taxon>Hyphomicrobiales</taxon>
        <taxon>Phyllobacteriaceae</taxon>
        <taxon>Mesorhizobium</taxon>
    </lineage>
</organism>
<dbReference type="AlphaFoldDB" id="A0A0K2VTD8"/>
<proteinExistence type="predicted"/>
<gene>
    <name evidence="2" type="ORF">MPL1032_180007</name>
</gene>
<dbReference type="EMBL" id="CCND01000010">
    <property type="protein sequence ID" value="CDX53478.1"/>
    <property type="molecule type" value="Genomic_DNA"/>
</dbReference>
<feature type="region of interest" description="Disordered" evidence="1">
    <location>
        <begin position="96"/>
        <end position="118"/>
    </location>
</feature>
<evidence type="ECO:0000313" key="2">
    <source>
        <dbReference type="EMBL" id="CDX53478.1"/>
    </source>
</evidence>
<protein>
    <submittedName>
        <fullName evidence="2">Uncharacterized protein</fullName>
    </submittedName>
</protein>
<sequence>MAIVISGRSALHRGDRIVGSVRSIVFFLDRHGFLPVRRLFPSLSLDGDTSCRCVAGVYKLKIVLCGSVRLEVHKLDIRPSVPILVQRGGKFQPLTAFNSSMQTEPDAPQSSDRTTTRH</sequence>
<accession>A0A0K2VTD8</accession>